<feature type="binding site" description="in other chain" evidence="8">
    <location>
        <position position="113"/>
    </location>
    <ligand>
        <name>deamido-NAD(+)</name>
        <dbReference type="ChEBI" id="CHEBI:58437"/>
        <note>ligand shared between two neighboring subunits</note>
    </ligand>
</feature>
<evidence type="ECO:0000256" key="4">
    <source>
        <dbReference type="ARBA" id="ARBA00022741"/>
    </source>
</evidence>
<keyword evidence="7 8" id="KW-0520">NAD</keyword>
<keyword evidence="2 8" id="KW-0436">Ligase</keyword>
<dbReference type="GO" id="GO:0005737">
    <property type="term" value="C:cytoplasm"/>
    <property type="evidence" value="ECO:0007669"/>
    <property type="project" value="InterPro"/>
</dbReference>
<dbReference type="GO" id="GO:0003952">
    <property type="term" value="F:NAD+ synthase (glutamine-hydrolyzing) activity"/>
    <property type="evidence" value="ECO:0007669"/>
    <property type="project" value="InterPro"/>
</dbReference>
<dbReference type="InterPro" id="IPR022310">
    <property type="entry name" value="NAD/GMP_synthase"/>
</dbReference>
<keyword evidence="3 8" id="KW-0479">Metal-binding</keyword>
<comment type="pathway">
    <text evidence="8">Cofactor biosynthesis; NAD(+) biosynthesis; NAD(+) from deamido-NAD(+) (ammonia route): step 1/1.</text>
</comment>
<evidence type="ECO:0000256" key="6">
    <source>
        <dbReference type="ARBA" id="ARBA00022842"/>
    </source>
</evidence>
<proteinExistence type="inferred from homology"/>
<feature type="binding site" evidence="8">
    <location>
        <begin position="31"/>
        <end position="38"/>
    </location>
    <ligand>
        <name>ATP</name>
        <dbReference type="ChEBI" id="CHEBI:30616"/>
    </ligand>
</feature>
<dbReference type="EMBL" id="MPDK01000003">
    <property type="protein sequence ID" value="PWI58582.1"/>
    <property type="molecule type" value="Genomic_DNA"/>
</dbReference>
<comment type="subunit">
    <text evidence="8">Homodimer.</text>
</comment>
<accession>A0A2U3DBE9</accession>
<dbReference type="UniPathway" id="UPA00253">
    <property type="reaction ID" value="UER00333"/>
</dbReference>
<feature type="binding site" evidence="8">
    <location>
        <position position="138"/>
    </location>
    <ligand>
        <name>Mg(2+)</name>
        <dbReference type="ChEBI" id="CHEBI:18420"/>
    </ligand>
</feature>
<feature type="binding site" evidence="8">
    <location>
        <position position="184"/>
    </location>
    <ligand>
        <name>ATP</name>
        <dbReference type="ChEBI" id="CHEBI:30616"/>
    </ligand>
</feature>
<dbReference type="NCBIfam" id="TIGR00552">
    <property type="entry name" value="nadE"/>
    <property type="match status" value="1"/>
</dbReference>
<keyword evidence="4 8" id="KW-0547">Nucleotide-binding</keyword>
<dbReference type="SUPFAM" id="SSF52402">
    <property type="entry name" value="Adenine nucleotide alpha hydrolases-like"/>
    <property type="match status" value="1"/>
</dbReference>
<dbReference type="GO" id="GO:0009435">
    <property type="term" value="P:NAD+ biosynthetic process"/>
    <property type="evidence" value="ECO:0007669"/>
    <property type="project" value="UniProtKB-UniRule"/>
</dbReference>
<reference evidence="12 13" key="1">
    <citation type="submission" date="2016-11" db="EMBL/GenBank/DDBJ databases">
        <title>Comparative genomics of Acidibacillus ferroxidans species.</title>
        <authorList>
            <person name="Oliveira G."/>
            <person name="Nunes G."/>
            <person name="Oliveira R."/>
            <person name="Araujo F."/>
            <person name="Salim A."/>
            <person name="Scholte L."/>
            <person name="Morais D."/>
            <person name="Nancucheo I."/>
            <person name="Johnson D.B."/>
            <person name="Grail B."/>
            <person name="Bittencourt J."/>
            <person name="Valadares R."/>
        </authorList>
    </citation>
    <scope>NUCLEOTIDE SEQUENCE [LARGE SCALE GENOMIC DNA]</scope>
    <source>
        <strain evidence="12 13">Y002</strain>
    </source>
</reference>
<keyword evidence="13" id="KW-1185">Reference proteome</keyword>
<feature type="binding site" evidence="8">
    <location>
        <position position="133"/>
    </location>
    <ligand>
        <name>ATP</name>
        <dbReference type="ChEBI" id="CHEBI:30616"/>
    </ligand>
</feature>
<evidence type="ECO:0000256" key="9">
    <source>
        <dbReference type="RuleBase" id="RU003811"/>
    </source>
</evidence>
<dbReference type="PANTHER" id="PTHR23090:SF9">
    <property type="entry name" value="GLUTAMINE-DEPENDENT NAD(+) SYNTHETASE"/>
    <property type="match status" value="1"/>
</dbReference>
<keyword evidence="6 8" id="KW-0460">Magnesium</keyword>
<keyword evidence="5 8" id="KW-0067">ATP-binding</keyword>
<comment type="catalytic activity">
    <reaction evidence="8 10">
        <text>deamido-NAD(+) + NH4(+) + ATP = AMP + diphosphate + NAD(+) + H(+)</text>
        <dbReference type="Rhea" id="RHEA:21188"/>
        <dbReference type="ChEBI" id="CHEBI:15378"/>
        <dbReference type="ChEBI" id="CHEBI:28938"/>
        <dbReference type="ChEBI" id="CHEBI:30616"/>
        <dbReference type="ChEBI" id="CHEBI:33019"/>
        <dbReference type="ChEBI" id="CHEBI:57540"/>
        <dbReference type="ChEBI" id="CHEBI:58437"/>
        <dbReference type="ChEBI" id="CHEBI:456215"/>
        <dbReference type="EC" id="6.3.1.5"/>
    </reaction>
</comment>
<dbReference type="CDD" id="cd00553">
    <property type="entry name" value="NAD_synthase"/>
    <property type="match status" value="1"/>
</dbReference>
<dbReference type="NCBIfam" id="NF010587">
    <property type="entry name" value="PRK13980.1"/>
    <property type="match status" value="1"/>
</dbReference>
<feature type="domain" description="NAD/GMP synthase" evidence="11">
    <location>
        <begin position="12"/>
        <end position="248"/>
    </location>
</feature>
<dbReference type="EC" id="6.3.1.5" evidence="8 10"/>
<dbReference type="AlphaFoldDB" id="A0A2U3DBE9"/>
<gene>
    <name evidence="8" type="primary">nadE</name>
    <name evidence="12" type="ORF">BM613_03055</name>
</gene>
<protein>
    <recommendedName>
        <fullName evidence="8 10">NH(3)-dependent NAD(+) synthetase</fullName>
        <ecNumber evidence="8 10">6.3.1.5</ecNumber>
    </recommendedName>
</protein>
<organism evidence="12 13">
    <name type="scientific">Sulfoacidibacillus thermotolerans</name>
    <name type="common">Acidibacillus sulfuroxidans</name>
    <dbReference type="NCBI Taxonomy" id="1765684"/>
    <lineage>
        <taxon>Bacteria</taxon>
        <taxon>Bacillati</taxon>
        <taxon>Bacillota</taxon>
        <taxon>Bacilli</taxon>
        <taxon>Bacillales</taxon>
        <taxon>Alicyclobacillaceae</taxon>
        <taxon>Sulfoacidibacillus</taxon>
    </lineage>
</organism>
<evidence type="ECO:0000256" key="10">
    <source>
        <dbReference type="RuleBase" id="RU003812"/>
    </source>
</evidence>
<dbReference type="PANTHER" id="PTHR23090">
    <property type="entry name" value="NH 3 /GLUTAMINE-DEPENDENT NAD + SYNTHETASE"/>
    <property type="match status" value="1"/>
</dbReference>
<evidence type="ECO:0000256" key="8">
    <source>
        <dbReference type="HAMAP-Rule" id="MF_00193"/>
    </source>
</evidence>
<feature type="binding site" evidence="8">
    <location>
        <position position="37"/>
    </location>
    <ligand>
        <name>Mg(2+)</name>
        <dbReference type="ChEBI" id="CHEBI:18420"/>
    </ligand>
</feature>
<dbReference type="InterPro" id="IPR014729">
    <property type="entry name" value="Rossmann-like_a/b/a_fold"/>
</dbReference>
<dbReference type="Pfam" id="PF02540">
    <property type="entry name" value="NAD_synthase"/>
    <property type="match status" value="1"/>
</dbReference>
<dbReference type="GO" id="GO:0008795">
    <property type="term" value="F:NAD+ synthase activity"/>
    <property type="evidence" value="ECO:0007669"/>
    <property type="project" value="UniProtKB-UniRule"/>
</dbReference>
<comment type="function">
    <text evidence="8">Catalyzes the ATP-dependent amidation of deamido-NAD to form NAD. Uses ammonia as a nitrogen source.</text>
</comment>
<feature type="binding site" evidence="8">
    <location>
        <position position="162"/>
    </location>
    <ligand>
        <name>ATP</name>
        <dbReference type="ChEBI" id="CHEBI:30616"/>
    </ligand>
</feature>
<evidence type="ECO:0000256" key="2">
    <source>
        <dbReference type="ARBA" id="ARBA00022598"/>
    </source>
</evidence>
<dbReference type="GO" id="GO:0046872">
    <property type="term" value="F:metal ion binding"/>
    <property type="evidence" value="ECO:0007669"/>
    <property type="project" value="UniProtKB-KW"/>
</dbReference>
<dbReference type="HAMAP" id="MF_00193">
    <property type="entry name" value="NadE_ammonia_dep"/>
    <property type="match status" value="1"/>
</dbReference>
<evidence type="ECO:0000256" key="7">
    <source>
        <dbReference type="ARBA" id="ARBA00023027"/>
    </source>
</evidence>
<dbReference type="InterPro" id="IPR022926">
    <property type="entry name" value="NH(3)-dep_NAD(+)_synth"/>
</dbReference>
<sequence>MADQVAGTIPILVAFLRQEVEKAGFDHVVFGLSGGIDSAVVAYLAVAAFGRDRVHPLLMPYKTSSKASVADAKKVLDELGLPLVQFDITPQIDAYFAFQEDASALRRGNKMARERMSIIYDQSALLHALPLGTSNKTELLLGYGTQFGDLASALNPIGDLYKTQIRHLAKLLAVPTAIIEKPPSADLWQDQTDEGEFGFTYEEADAILHLLIDQRLAAAEVVALGFEGRMVENITWRIRQNQYKRRMPIIAKLSSRTVGVDFRYSRDWGM</sequence>
<dbReference type="GO" id="GO:0004359">
    <property type="term" value="F:glutaminase activity"/>
    <property type="evidence" value="ECO:0007669"/>
    <property type="project" value="InterPro"/>
</dbReference>
<evidence type="ECO:0000256" key="5">
    <source>
        <dbReference type="ARBA" id="ARBA00022840"/>
    </source>
</evidence>
<dbReference type="Gene3D" id="3.40.50.620">
    <property type="entry name" value="HUPs"/>
    <property type="match status" value="1"/>
</dbReference>
<dbReference type="FunFam" id="3.40.50.620:FF:000106">
    <property type="entry name" value="Glutamine-dependent NAD(+) synthetase"/>
    <property type="match status" value="1"/>
</dbReference>
<evidence type="ECO:0000313" key="12">
    <source>
        <dbReference type="EMBL" id="PWI58582.1"/>
    </source>
</evidence>
<dbReference type="Proteomes" id="UP000245380">
    <property type="component" value="Unassembled WGS sequence"/>
</dbReference>
<evidence type="ECO:0000259" key="11">
    <source>
        <dbReference type="Pfam" id="PF02540"/>
    </source>
</evidence>
<evidence type="ECO:0000256" key="3">
    <source>
        <dbReference type="ARBA" id="ARBA00022723"/>
    </source>
</evidence>
<comment type="similarity">
    <text evidence="1 8 9">Belongs to the NAD synthetase family.</text>
</comment>
<dbReference type="InterPro" id="IPR003694">
    <property type="entry name" value="NAD_synthase"/>
</dbReference>
<comment type="caution">
    <text evidence="12">The sequence shown here is derived from an EMBL/GenBank/DDBJ whole genome shotgun (WGS) entry which is preliminary data.</text>
</comment>
<evidence type="ECO:0000256" key="1">
    <source>
        <dbReference type="ARBA" id="ARBA00005859"/>
    </source>
</evidence>
<evidence type="ECO:0000313" key="13">
    <source>
        <dbReference type="Proteomes" id="UP000245380"/>
    </source>
</evidence>
<dbReference type="GO" id="GO:0005524">
    <property type="term" value="F:ATP binding"/>
    <property type="evidence" value="ECO:0007669"/>
    <property type="project" value="UniProtKB-UniRule"/>
</dbReference>
<name>A0A2U3DBE9_SULT2</name>
<comment type="caution">
    <text evidence="8">Lacks conserved residue(s) required for the propagation of feature annotation.</text>
</comment>